<keyword evidence="2" id="KW-1185">Reference proteome</keyword>
<reference evidence="3" key="1">
    <citation type="submission" date="2016-06" db="UniProtKB">
        <authorList>
            <consortium name="WormBaseParasite"/>
        </authorList>
    </citation>
    <scope>IDENTIFICATION</scope>
</reference>
<gene>
    <name evidence="1" type="ORF">TCNE_LOCUS11259</name>
</gene>
<reference evidence="1 2" key="2">
    <citation type="submission" date="2018-11" db="EMBL/GenBank/DDBJ databases">
        <authorList>
            <consortium name="Pathogen Informatics"/>
        </authorList>
    </citation>
    <scope>NUCLEOTIDE SEQUENCE [LARGE SCALE GENOMIC DNA]</scope>
</reference>
<dbReference type="WBParaSite" id="TCNE_0001125901-mRNA-1">
    <property type="protein sequence ID" value="TCNE_0001125901-mRNA-1"/>
    <property type="gene ID" value="TCNE_0001125901"/>
</dbReference>
<evidence type="ECO:0000313" key="1">
    <source>
        <dbReference type="EMBL" id="VDM42580.1"/>
    </source>
</evidence>
<protein>
    <submittedName>
        <fullName evidence="1 3">Uncharacterized protein</fullName>
    </submittedName>
</protein>
<evidence type="ECO:0000313" key="2">
    <source>
        <dbReference type="Proteomes" id="UP000050794"/>
    </source>
</evidence>
<dbReference type="AlphaFoldDB" id="A0A183URY9"/>
<dbReference type="EMBL" id="UYWY01020797">
    <property type="protein sequence ID" value="VDM42580.1"/>
    <property type="molecule type" value="Genomic_DNA"/>
</dbReference>
<accession>A0A183URY9</accession>
<organism evidence="2 3">
    <name type="scientific">Toxocara canis</name>
    <name type="common">Canine roundworm</name>
    <dbReference type="NCBI Taxonomy" id="6265"/>
    <lineage>
        <taxon>Eukaryota</taxon>
        <taxon>Metazoa</taxon>
        <taxon>Ecdysozoa</taxon>
        <taxon>Nematoda</taxon>
        <taxon>Chromadorea</taxon>
        <taxon>Rhabditida</taxon>
        <taxon>Spirurina</taxon>
        <taxon>Ascaridomorpha</taxon>
        <taxon>Ascaridoidea</taxon>
        <taxon>Toxocaridae</taxon>
        <taxon>Toxocara</taxon>
    </lineage>
</organism>
<proteinExistence type="predicted"/>
<dbReference type="Proteomes" id="UP000050794">
    <property type="component" value="Unassembled WGS sequence"/>
</dbReference>
<evidence type="ECO:0000313" key="3">
    <source>
        <dbReference type="WBParaSite" id="TCNE_0001125901-mRNA-1"/>
    </source>
</evidence>
<sequence>MDMALIFIPIRNGFRWLLNTVACVRHKDVEIDKAALPHTVCAHNEWPSDGDAPHTALLSLSLKYLNTSLTIPE</sequence>
<name>A0A183URY9_TOXCA</name>